<evidence type="ECO:0000313" key="3">
    <source>
        <dbReference type="EMBL" id="GHI24559.1"/>
    </source>
</evidence>
<dbReference type="EMBL" id="BNDW01000099">
    <property type="protein sequence ID" value="GHI25909.1"/>
    <property type="molecule type" value="Genomic_DNA"/>
</dbReference>
<evidence type="ECO:0000313" key="8">
    <source>
        <dbReference type="Proteomes" id="UP001052739"/>
    </source>
</evidence>
<dbReference type="EMBL" id="BNDW01000023">
    <property type="protein sequence ID" value="GHI22734.1"/>
    <property type="molecule type" value="Genomic_DNA"/>
</dbReference>
<organism evidence="7 8">
    <name type="scientific">Streptomyces hydrogenans</name>
    <dbReference type="NCBI Taxonomy" id="1873719"/>
    <lineage>
        <taxon>Bacteria</taxon>
        <taxon>Bacillati</taxon>
        <taxon>Actinomycetota</taxon>
        <taxon>Actinomycetes</taxon>
        <taxon>Kitasatosporales</taxon>
        <taxon>Streptomycetaceae</taxon>
        <taxon>Streptomyces</taxon>
    </lineage>
</organism>
<dbReference type="EMBL" id="BNDW01000061">
    <property type="protein sequence ID" value="GHI24533.1"/>
    <property type="molecule type" value="Genomic_DNA"/>
</dbReference>
<comment type="caution">
    <text evidence="7">The sequence shown here is derived from an EMBL/GenBank/DDBJ whole genome shotgun (WGS) entry which is preliminary data.</text>
</comment>
<dbReference type="Proteomes" id="UP001052739">
    <property type="component" value="Unassembled WGS sequence"/>
</dbReference>
<evidence type="ECO:0000313" key="2">
    <source>
        <dbReference type="EMBL" id="GHI24533.1"/>
    </source>
</evidence>
<gene>
    <name evidence="1" type="ORF">Shyd_41050</name>
    <name evidence="2" type="ORF">Shyd_59040</name>
    <name evidence="3" type="ORF">Shyd_59300</name>
    <name evidence="4" type="ORF">Shyd_68740</name>
    <name evidence="5" type="ORF">Shyd_72800</name>
    <name evidence="6" type="ORF">Shyd_82450</name>
    <name evidence="7" type="ORF">Shyd_84770</name>
</gene>
<evidence type="ECO:0000313" key="4">
    <source>
        <dbReference type="EMBL" id="GHI25503.1"/>
    </source>
</evidence>
<evidence type="ECO:0000313" key="7">
    <source>
        <dbReference type="EMBL" id="GHI27106.1"/>
    </source>
</evidence>
<dbReference type="EMBL" id="BNDW01000062">
    <property type="protein sequence ID" value="GHI24559.1"/>
    <property type="molecule type" value="Genomic_DNA"/>
</dbReference>
<reference evidence="7" key="1">
    <citation type="submission" date="2024-05" db="EMBL/GenBank/DDBJ databases">
        <title>Whole genome shotgun sequence of Streptomyces hydrogenans NBRC 13475.</title>
        <authorList>
            <person name="Komaki H."/>
            <person name="Tamura T."/>
        </authorList>
    </citation>
    <scope>NUCLEOTIDE SEQUENCE</scope>
    <source>
        <strain evidence="7">NBRC 13475</strain>
    </source>
</reference>
<name>A0ABQ3PQ21_9ACTN</name>
<accession>A0ABQ3PQ21</accession>
<dbReference type="EMBL" id="BNDW01000104">
    <property type="protein sequence ID" value="GHI26874.1"/>
    <property type="molecule type" value="Genomic_DNA"/>
</dbReference>
<proteinExistence type="predicted"/>
<evidence type="ECO:0000313" key="6">
    <source>
        <dbReference type="EMBL" id="GHI26874.1"/>
    </source>
</evidence>
<protein>
    <submittedName>
        <fullName evidence="7">Uncharacterized protein</fullName>
    </submittedName>
</protein>
<dbReference type="RefSeq" id="WP_190225939.1">
    <property type="nucleotide sequence ID" value="NZ_BNBS01000139.1"/>
</dbReference>
<evidence type="ECO:0000313" key="1">
    <source>
        <dbReference type="EMBL" id="GHI22734.1"/>
    </source>
</evidence>
<keyword evidence="8" id="KW-1185">Reference proteome</keyword>
<dbReference type="EMBL" id="BNDW01000076">
    <property type="protein sequence ID" value="GHI25503.1"/>
    <property type="molecule type" value="Genomic_DNA"/>
</dbReference>
<dbReference type="EMBL" id="BNDW01000116">
    <property type="protein sequence ID" value="GHI27106.1"/>
    <property type="molecule type" value="Genomic_DNA"/>
</dbReference>
<sequence>MERCGLTVALAVEDIERWSAVKDAAYEVDPVMECWLAPLHSGDHASLVQSSLTPGRDWWALWETGSPYRIVLLPRCTVETGIDIVDGEPLTCGLYGCHGGEHS</sequence>
<evidence type="ECO:0000313" key="5">
    <source>
        <dbReference type="EMBL" id="GHI25909.1"/>
    </source>
</evidence>